<evidence type="ECO:0000313" key="1">
    <source>
        <dbReference type="EMBL" id="DAG01169.1"/>
    </source>
</evidence>
<dbReference type="EMBL" id="BK016188">
    <property type="protein sequence ID" value="DAG01169.1"/>
    <property type="molecule type" value="Genomic_DNA"/>
</dbReference>
<protein>
    <submittedName>
        <fullName evidence="1">Uncharacterized protein</fullName>
    </submittedName>
</protein>
<reference evidence="1" key="1">
    <citation type="journal article" date="2021" name="Proc. Natl. Acad. Sci. U.S.A.">
        <title>A Catalog of Tens of Thousands of Viruses from Human Metagenomes Reveals Hidden Associations with Chronic Diseases.</title>
        <authorList>
            <person name="Tisza M.J."/>
            <person name="Buck C.B."/>
        </authorList>
    </citation>
    <scope>NUCLEOTIDE SEQUENCE</scope>
    <source>
        <strain evidence="1">Ctt0c4</strain>
    </source>
</reference>
<organism evidence="1">
    <name type="scientific">Siphoviridae sp. ctt0c4</name>
    <dbReference type="NCBI Taxonomy" id="2825702"/>
    <lineage>
        <taxon>Viruses</taxon>
        <taxon>Duplodnaviria</taxon>
        <taxon>Heunggongvirae</taxon>
        <taxon>Uroviricota</taxon>
        <taxon>Caudoviricetes</taxon>
    </lineage>
</organism>
<proteinExistence type="predicted"/>
<sequence length="137" mass="15163">MKKLITLLVLVLAFTANAMSQITTAGKPETIASFRMGTCKLVKTRDQYKISGQTKDNRFLRMNVELGDKEKAAALLRSMVDYEASRNEQVALNNSTENFAIWVGTAFGGWEITDTVGADRIAVSKGELKKMLKAIEK</sequence>
<accession>A0A8S5V364</accession>
<name>A0A8S5V364_9CAUD</name>